<protein>
    <recommendedName>
        <fullName evidence="3">Retrovirus-related Pol polyprotein from transposon TNT 1-94</fullName>
    </recommendedName>
</protein>
<dbReference type="Gramene" id="C.cajan_27554.t">
    <property type="protein sequence ID" value="C.cajan_27554.t.cds1"/>
    <property type="gene ID" value="C.cajan_27554"/>
</dbReference>
<sequence length="164" mass="18268">MLFLMGLNEGYSHIRGQILLMDPIPSIEKVFSLVMQEEKQQEIGIAENSNDTPTVFTYKSGSNDSSSKNRPKCEHCQKLCHTKDKCFKLHGYPAHLKRGRSANAVNQVSDTHDKSFQVTTDRYQQLISLLQNQPTPSTNIDSNPLVNGVLLSISPSINTLSCTS</sequence>
<keyword evidence="2" id="KW-1185">Reference proteome</keyword>
<dbReference type="PANTHER" id="PTHR34222">
    <property type="entry name" value="GAG_PRE-INTEGRS DOMAIN-CONTAINING PROTEIN"/>
    <property type="match status" value="1"/>
</dbReference>
<reference evidence="1" key="1">
    <citation type="journal article" date="2012" name="Nat. Biotechnol.">
        <title>Draft genome sequence of pigeonpea (Cajanus cajan), an orphan legume crop of resource-poor farmers.</title>
        <authorList>
            <person name="Varshney R.K."/>
            <person name="Chen W."/>
            <person name="Li Y."/>
            <person name="Bharti A.K."/>
            <person name="Saxena R.K."/>
            <person name="Schlueter J.A."/>
            <person name="Donoghue M.T."/>
            <person name="Azam S."/>
            <person name="Fan G."/>
            <person name="Whaley A.M."/>
            <person name="Farmer A.D."/>
            <person name="Sheridan J."/>
            <person name="Iwata A."/>
            <person name="Tuteja R."/>
            <person name="Penmetsa R.V."/>
            <person name="Wu W."/>
            <person name="Upadhyaya H.D."/>
            <person name="Yang S.P."/>
            <person name="Shah T."/>
            <person name="Saxena K.B."/>
            <person name="Michael T."/>
            <person name="McCombie W.R."/>
            <person name="Yang B."/>
            <person name="Zhang G."/>
            <person name="Yang H."/>
            <person name="Wang J."/>
            <person name="Spillane C."/>
            <person name="Cook D.R."/>
            <person name="May G.D."/>
            <person name="Xu X."/>
            <person name="Jackson S.A."/>
        </authorList>
    </citation>
    <scope>NUCLEOTIDE SEQUENCE [LARGE SCALE GENOMIC DNA]</scope>
</reference>
<name>A0A151RWR7_CAJCA</name>
<dbReference type="OMA" id="VHERNKN"/>
<dbReference type="Proteomes" id="UP000075243">
    <property type="component" value="Unassembled WGS sequence"/>
</dbReference>
<dbReference type="EMBL" id="KQ483543">
    <property type="protein sequence ID" value="KYP46927.1"/>
    <property type="molecule type" value="Genomic_DNA"/>
</dbReference>
<dbReference type="PANTHER" id="PTHR34222:SF99">
    <property type="entry name" value="PROTEIN, PUTATIVE-RELATED"/>
    <property type="match status" value="1"/>
</dbReference>
<evidence type="ECO:0000313" key="1">
    <source>
        <dbReference type="EMBL" id="KYP46927.1"/>
    </source>
</evidence>
<gene>
    <name evidence="1" type="ORF">KK1_031498</name>
</gene>
<evidence type="ECO:0008006" key="3">
    <source>
        <dbReference type="Google" id="ProtNLM"/>
    </source>
</evidence>
<dbReference type="AlphaFoldDB" id="A0A151RWR7"/>
<accession>A0A151RWR7</accession>
<evidence type="ECO:0000313" key="2">
    <source>
        <dbReference type="Proteomes" id="UP000075243"/>
    </source>
</evidence>
<proteinExistence type="predicted"/>
<organism evidence="1 2">
    <name type="scientific">Cajanus cajan</name>
    <name type="common">Pigeon pea</name>
    <name type="synonym">Cajanus indicus</name>
    <dbReference type="NCBI Taxonomy" id="3821"/>
    <lineage>
        <taxon>Eukaryota</taxon>
        <taxon>Viridiplantae</taxon>
        <taxon>Streptophyta</taxon>
        <taxon>Embryophyta</taxon>
        <taxon>Tracheophyta</taxon>
        <taxon>Spermatophyta</taxon>
        <taxon>Magnoliopsida</taxon>
        <taxon>eudicotyledons</taxon>
        <taxon>Gunneridae</taxon>
        <taxon>Pentapetalae</taxon>
        <taxon>rosids</taxon>
        <taxon>fabids</taxon>
        <taxon>Fabales</taxon>
        <taxon>Fabaceae</taxon>
        <taxon>Papilionoideae</taxon>
        <taxon>50 kb inversion clade</taxon>
        <taxon>NPAAA clade</taxon>
        <taxon>indigoferoid/millettioid clade</taxon>
        <taxon>Phaseoleae</taxon>
        <taxon>Cajanus</taxon>
    </lineage>
</organism>